<name>A0A1Y2N651_PSEAH</name>
<reference evidence="2 3" key="1">
    <citation type="submission" date="2016-09" db="EMBL/GenBank/DDBJ databases">
        <title>Pseudonocardia autotrophica DSM535, a candidate organism with high potential of specific P450 cytochromes.</title>
        <authorList>
            <person name="Grumaz C."/>
            <person name="Vainshtein Y."/>
            <person name="Kirstahler P."/>
            <person name="Sohn K."/>
        </authorList>
    </citation>
    <scope>NUCLEOTIDE SEQUENCE [LARGE SCALE GENOMIC DNA]</scope>
    <source>
        <strain evidence="2 3">DSM 535</strain>
    </source>
</reference>
<protein>
    <submittedName>
        <fullName evidence="2">Uncharacterized protein</fullName>
    </submittedName>
</protein>
<comment type="caution">
    <text evidence="2">The sequence shown here is derived from an EMBL/GenBank/DDBJ whole genome shotgun (WGS) entry which is preliminary data.</text>
</comment>
<organism evidence="2 3">
    <name type="scientific">Pseudonocardia autotrophica</name>
    <name type="common">Amycolata autotrophica</name>
    <name type="synonym">Nocardia autotrophica</name>
    <dbReference type="NCBI Taxonomy" id="2074"/>
    <lineage>
        <taxon>Bacteria</taxon>
        <taxon>Bacillati</taxon>
        <taxon>Actinomycetota</taxon>
        <taxon>Actinomycetes</taxon>
        <taxon>Pseudonocardiales</taxon>
        <taxon>Pseudonocardiaceae</taxon>
        <taxon>Pseudonocardia</taxon>
    </lineage>
</organism>
<dbReference type="AlphaFoldDB" id="A0A1Y2N651"/>
<feature type="coiled-coil region" evidence="1">
    <location>
        <begin position="18"/>
        <end position="45"/>
    </location>
</feature>
<proteinExistence type="predicted"/>
<evidence type="ECO:0000313" key="3">
    <source>
        <dbReference type="Proteomes" id="UP000194360"/>
    </source>
</evidence>
<accession>A0A1Y2N651</accession>
<sequence>MNDSLTIEEISEHLTAHGRELLEQAVQAAIKVKQLRNELAAARNANQATD</sequence>
<dbReference type="EMBL" id="MIGB01000004">
    <property type="protein sequence ID" value="OSY42942.1"/>
    <property type="molecule type" value="Genomic_DNA"/>
</dbReference>
<evidence type="ECO:0000256" key="1">
    <source>
        <dbReference type="SAM" id="Coils"/>
    </source>
</evidence>
<keyword evidence="3" id="KW-1185">Reference proteome</keyword>
<keyword evidence="1" id="KW-0175">Coiled coil</keyword>
<dbReference type="STRING" id="2074.BG845_01184"/>
<gene>
    <name evidence="2" type="ORF">BG845_01184</name>
</gene>
<dbReference type="Proteomes" id="UP000194360">
    <property type="component" value="Unassembled WGS sequence"/>
</dbReference>
<evidence type="ECO:0000313" key="2">
    <source>
        <dbReference type="EMBL" id="OSY42942.1"/>
    </source>
</evidence>
<dbReference type="RefSeq" id="WP_158092084.1">
    <property type="nucleotide sequence ID" value="NZ_AP018920.1"/>
</dbReference>